<dbReference type="OMA" id="VPNINGS"/>
<reference evidence="8" key="2">
    <citation type="submission" date="2021-02" db="UniProtKB">
        <authorList>
            <consortium name="EnsemblMetazoa"/>
        </authorList>
    </citation>
    <scope>IDENTIFICATION</scope>
    <source>
        <strain evidence="8">JHB</strain>
    </source>
</reference>
<dbReference type="EMBL" id="DS232189">
    <property type="protein sequence ID" value="EDS37052.1"/>
    <property type="molecule type" value="Genomic_DNA"/>
</dbReference>
<dbReference type="AlphaFoldDB" id="B0WYH5"/>
<feature type="transmembrane region" description="Helical" evidence="6">
    <location>
        <begin position="425"/>
        <end position="443"/>
    </location>
</feature>
<feature type="transmembrane region" description="Helical" evidence="6">
    <location>
        <begin position="449"/>
        <end position="472"/>
    </location>
</feature>
<evidence type="ECO:0000256" key="6">
    <source>
        <dbReference type="SAM" id="Phobius"/>
    </source>
</evidence>
<evidence type="ECO:0000313" key="7">
    <source>
        <dbReference type="EMBL" id="EDS37052.1"/>
    </source>
</evidence>
<feature type="transmembrane region" description="Helical" evidence="6">
    <location>
        <begin position="344"/>
        <end position="365"/>
    </location>
</feature>
<keyword evidence="9" id="KW-1185">Reference proteome</keyword>
<dbReference type="eggNOG" id="KOG0637">
    <property type="taxonomic scope" value="Eukaryota"/>
</dbReference>
<evidence type="ECO:0000256" key="2">
    <source>
        <dbReference type="ARBA" id="ARBA00022448"/>
    </source>
</evidence>
<keyword evidence="4 6" id="KW-1133">Transmembrane helix</keyword>
<protein>
    <submittedName>
        <fullName evidence="7 8">Sucrose transport protein</fullName>
    </submittedName>
</protein>
<evidence type="ECO:0000256" key="4">
    <source>
        <dbReference type="ARBA" id="ARBA00022989"/>
    </source>
</evidence>
<name>B0WYH5_CULQU</name>
<dbReference type="EnsemblMetazoa" id="CPIJ012068-RA">
    <property type="protein sequence ID" value="CPIJ012068-PA"/>
    <property type="gene ID" value="CPIJ012068"/>
</dbReference>
<feature type="transmembrane region" description="Helical" evidence="6">
    <location>
        <begin position="393"/>
        <end position="413"/>
    </location>
</feature>
<dbReference type="HOGENOM" id="CLU_015081_2_1_1"/>
<organism>
    <name type="scientific">Culex quinquefasciatus</name>
    <name type="common">Southern house mosquito</name>
    <name type="synonym">Culex pungens</name>
    <dbReference type="NCBI Taxonomy" id="7176"/>
    <lineage>
        <taxon>Eukaryota</taxon>
        <taxon>Metazoa</taxon>
        <taxon>Ecdysozoa</taxon>
        <taxon>Arthropoda</taxon>
        <taxon>Hexapoda</taxon>
        <taxon>Insecta</taxon>
        <taxon>Pterygota</taxon>
        <taxon>Neoptera</taxon>
        <taxon>Endopterygota</taxon>
        <taxon>Diptera</taxon>
        <taxon>Nematocera</taxon>
        <taxon>Culicoidea</taxon>
        <taxon>Culicidae</taxon>
        <taxon>Culicinae</taxon>
        <taxon>Culicini</taxon>
        <taxon>Culex</taxon>
        <taxon>Culex</taxon>
    </lineage>
</organism>
<accession>B0WYH5</accession>
<dbReference type="InParanoid" id="B0WYH5"/>
<evidence type="ECO:0000256" key="5">
    <source>
        <dbReference type="ARBA" id="ARBA00023136"/>
    </source>
</evidence>
<dbReference type="Gene3D" id="1.20.1250.20">
    <property type="entry name" value="MFS general substrate transporter like domains"/>
    <property type="match status" value="1"/>
</dbReference>
<proteinExistence type="predicted"/>
<feature type="transmembrane region" description="Helical" evidence="6">
    <location>
        <begin position="243"/>
        <end position="263"/>
    </location>
</feature>
<dbReference type="OrthoDB" id="28755at2759"/>
<feature type="transmembrane region" description="Helical" evidence="6">
    <location>
        <begin position="94"/>
        <end position="113"/>
    </location>
</feature>
<gene>
    <name evidence="8" type="primary">6045027</name>
    <name evidence="7" type="ORF">CpipJ_CPIJ012068</name>
</gene>
<evidence type="ECO:0000313" key="8">
    <source>
        <dbReference type="EnsemblMetazoa" id="CPIJ012068-PA"/>
    </source>
</evidence>
<comment type="subcellular location">
    <subcellularLocation>
        <location evidence="1">Membrane</location>
        <topology evidence="1">Multi-pass membrane protein</topology>
    </subcellularLocation>
</comment>
<feature type="transmembrane region" description="Helical" evidence="6">
    <location>
        <begin position="164"/>
        <end position="182"/>
    </location>
</feature>
<keyword evidence="2" id="KW-0813">Transport</keyword>
<evidence type="ECO:0000313" key="9">
    <source>
        <dbReference type="Proteomes" id="UP000002320"/>
    </source>
</evidence>
<dbReference type="VEuPathDB" id="VectorBase:CQUJHB011448"/>
<dbReference type="VEuPathDB" id="VectorBase:CPIJ012068"/>
<reference evidence="7" key="1">
    <citation type="submission" date="2007-03" db="EMBL/GenBank/DDBJ databases">
        <title>Annotation of Culex pipiens quinquefasciatus.</title>
        <authorList>
            <consortium name="The Broad Institute Genome Sequencing Platform"/>
            <person name="Atkinson P.W."/>
            <person name="Hemingway J."/>
            <person name="Christensen B.M."/>
            <person name="Higgs S."/>
            <person name="Kodira C."/>
            <person name="Hannick L."/>
            <person name="Megy K."/>
            <person name="O'Leary S."/>
            <person name="Pearson M."/>
            <person name="Haas B.J."/>
            <person name="Mauceli E."/>
            <person name="Wortman J.R."/>
            <person name="Lee N.H."/>
            <person name="Guigo R."/>
            <person name="Stanke M."/>
            <person name="Alvarado L."/>
            <person name="Amedeo P."/>
            <person name="Antoine C.H."/>
            <person name="Arensburger P."/>
            <person name="Bidwell S.L."/>
            <person name="Crawford M."/>
            <person name="Camaro F."/>
            <person name="Devon K."/>
            <person name="Engels R."/>
            <person name="Hammond M."/>
            <person name="Howarth C."/>
            <person name="Koehrsen M."/>
            <person name="Lawson D."/>
            <person name="Montgomery P."/>
            <person name="Nene V."/>
            <person name="Nusbaum C."/>
            <person name="Puiu D."/>
            <person name="Romero-Severson J."/>
            <person name="Severson D.W."/>
            <person name="Shumway M."/>
            <person name="Sisk P."/>
            <person name="Stolte C."/>
            <person name="Zeng Q."/>
            <person name="Eisenstadt E."/>
            <person name="Fraser-Liggett C."/>
            <person name="Strausberg R."/>
            <person name="Galagan J."/>
            <person name="Birren B."/>
            <person name="Collins F.H."/>
        </authorList>
    </citation>
    <scope>NUCLEOTIDE SEQUENCE [LARGE SCALE GENOMIC DNA]</scope>
    <source>
        <strain evidence="7">JHB</strain>
    </source>
</reference>
<feature type="transmembrane region" description="Helical" evidence="6">
    <location>
        <begin position="501"/>
        <end position="523"/>
    </location>
</feature>
<feature type="transmembrane region" description="Helical" evidence="6">
    <location>
        <begin position="529"/>
        <end position="552"/>
    </location>
</feature>
<sequence length="555" mass="61047">MNHVADRVSSEGLPNFQQTPSDEAIMEGMLRVRFDYAQRQTKDYSHLFRQKSRLELIRLAFYQICVEFTYAAETALASPIILSNGLSHTFMTMIWAFSPTLGFVFAPMIATLSDQTRSRWGRRRPVLLALGTAVVCGLMIMPHGKTLGLWLGDEDVPVEQMSGFRWGILLTTVGLMLTDFDIETSSGVARTYFMDMCILSDHAKVLSTAMIIGGIGGSGGYLLGAIDWQQTDLGSLMGSNEATVFAVVVLVMIIGLSLTLTSFREVPLPVLEKDPLLRPITQGMFEAEKARQLAIYSISPKVLVDVVKKPDGSVPVELDDTVQEGEMTFANFFRNLRHMPRSLMILYLTQFLAQFGYLSYCMYFTDFVGSAVFGGDVAAPVGSPELALYEEGVRFGCWGMALFTISAALYSTIIGKLIKYFGGRTIFIGGLLVNSVGMLAMALFTERWMVFVCCPGVGIAYATMYAVPFLAISQYHAKNSFAMKDGQYVESSQRRGFGADVSMLSSMLFLSQLIIALSIGSVIDAFESTTVVIFTASLFSFLAAISASQVLYMEL</sequence>
<dbReference type="Proteomes" id="UP000002320">
    <property type="component" value="Unassembled WGS sequence"/>
</dbReference>
<keyword evidence="5 6" id="KW-0472">Membrane</keyword>
<dbReference type="SUPFAM" id="SSF103473">
    <property type="entry name" value="MFS general substrate transporter"/>
    <property type="match status" value="1"/>
</dbReference>
<dbReference type="STRING" id="7176.B0WYH5"/>
<dbReference type="GO" id="GO:0016020">
    <property type="term" value="C:membrane"/>
    <property type="evidence" value="ECO:0007669"/>
    <property type="project" value="UniProtKB-SubCell"/>
</dbReference>
<dbReference type="PANTHER" id="PTHR19432:SF35">
    <property type="entry name" value="SOLUTE CARRIER FAMILY 45 MEMBER 3 ISOFORM X1"/>
    <property type="match status" value="1"/>
</dbReference>
<dbReference type="GO" id="GO:0008506">
    <property type="term" value="F:sucrose:proton symporter activity"/>
    <property type="evidence" value="ECO:0007669"/>
    <property type="project" value="TreeGrafter"/>
</dbReference>
<dbReference type="PANTHER" id="PTHR19432">
    <property type="entry name" value="SUGAR TRANSPORTER"/>
    <property type="match status" value="1"/>
</dbReference>
<dbReference type="KEGG" id="cqu:CpipJ_CPIJ012068"/>
<dbReference type="InterPro" id="IPR036259">
    <property type="entry name" value="MFS_trans_sf"/>
</dbReference>
<feature type="transmembrane region" description="Helical" evidence="6">
    <location>
        <begin position="59"/>
        <end position="82"/>
    </location>
</feature>
<keyword evidence="3 6" id="KW-0812">Transmembrane</keyword>
<evidence type="ECO:0000256" key="3">
    <source>
        <dbReference type="ARBA" id="ARBA00022692"/>
    </source>
</evidence>
<evidence type="ECO:0000256" key="1">
    <source>
        <dbReference type="ARBA" id="ARBA00004141"/>
    </source>
</evidence>
<feature type="transmembrane region" description="Helical" evidence="6">
    <location>
        <begin position="125"/>
        <end position="144"/>
    </location>
</feature>
<feature type="transmembrane region" description="Helical" evidence="6">
    <location>
        <begin position="203"/>
        <end position="223"/>
    </location>
</feature>